<dbReference type="InterPro" id="IPR038614">
    <property type="entry name" value="GK_N_sf"/>
</dbReference>
<dbReference type="InterPro" id="IPR037035">
    <property type="entry name" value="GK-like_C_sf"/>
</dbReference>
<dbReference type="GO" id="GO:0008887">
    <property type="term" value="F:glycerate kinase activity"/>
    <property type="evidence" value="ECO:0007669"/>
    <property type="project" value="InterPro"/>
</dbReference>
<dbReference type="SUPFAM" id="SSF82544">
    <property type="entry name" value="GckA/TtuD-like"/>
    <property type="match status" value="1"/>
</dbReference>
<sequence length="422" mass="42789">MTEESESAHAARSALRAEAELIFRAGVAAADPGAAVARALEAEGWQGRFVIAVGKAAPSMMRAALERVGPVEAALVVTNPENAGEVPGATVMVAAHPVPDAGGLAAGEAVLEMLARAGEGERVLALVSGGGSALLTAPVEGVSLADKAAVNAALLASGADIRKMNLVRQQLSRLKGGGFLRAAAPAEVRALILSDVLGDDLSTIASGPTAPPIGTRAEARALCAELGIWESLPASVRAYLDVKAAELPPLPPAQNEIIGSNGVSLMAMERAAPGARVVLEPLEGDVEEAAQAVVAAGDMGPGITLFGGETTVRLGENPGMGGRNQQLALRVAELARWPGEWVFLSGGTDGRDGPTDAAGGLVDHGTLARLAAAGKRPADYLARNDAYNGLKLSGDLLMTGGTGTNVADLQVLIRREPGKTSF</sequence>
<protein>
    <submittedName>
        <fullName evidence="3">Hydroxypyruvate reductase</fullName>
    </submittedName>
</protein>
<gene>
    <name evidence="3" type="ORF">SAMN05444002_2126</name>
</gene>
<keyword evidence="3" id="KW-0670">Pyruvate</keyword>
<dbReference type="Pfam" id="PF13660">
    <property type="entry name" value="DUF4147"/>
    <property type="match status" value="1"/>
</dbReference>
<evidence type="ECO:0000259" key="1">
    <source>
        <dbReference type="Pfam" id="PF05161"/>
    </source>
</evidence>
<keyword evidence="4" id="KW-1185">Reference proteome</keyword>
<dbReference type="RefSeq" id="WP_074256186.1">
    <property type="nucleotide sequence ID" value="NZ_FSRL01000001.1"/>
</dbReference>
<dbReference type="InterPro" id="IPR007835">
    <property type="entry name" value="MOFRL"/>
</dbReference>
<dbReference type="PANTHER" id="PTHR12227:SF0">
    <property type="entry name" value="GLYCERATE KINASE"/>
    <property type="match status" value="1"/>
</dbReference>
<name>A0A1N6G1B4_9RHOB</name>
<dbReference type="Gene3D" id="3.40.50.10180">
    <property type="entry name" value="Glycerate kinase, MOFRL-like N-terminal domain"/>
    <property type="match status" value="1"/>
</dbReference>
<dbReference type="GO" id="GO:0005737">
    <property type="term" value="C:cytoplasm"/>
    <property type="evidence" value="ECO:0007669"/>
    <property type="project" value="TreeGrafter"/>
</dbReference>
<evidence type="ECO:0000259" key="2">
    <source>
        <dbReference type="Pfam" id="PF13660"/>
    </source>
</evidence>
<feature type="domain" description="MOFRL" evidence="1">
    <location>
        <begin position="304"/>
        <end position="408"/>
    </location>
</feature>
<organism evidence="3 4">
    <name type="scientific">Vannielia litorea</name>
    <dbReference type="NCBI Taxonomy" id="1217970"/>
    <lineage>
        <taxon>Bacteria</taxon>
        <taxon>Pseudomonadati</taxon>
        <taxon>Pseudomonadota</taxon>
        <taxon>Alphaproteobacteria</taxon>
        <taxon>Rhodobacterales</taxon>
        <taxon>Paracoccaceae</taxon>
        <taxon>Vannielia</taxon>
    </lineage>
</organism>
<reference evidence="4" key="1">
    <citation type="submission" date="2016-11" db="EMBL/GenBank/DDBJ databases">
        <authorList>
            <person name="Varghese N."/>
            <person name="Submissions S."/>
        </authorList>
    </citation>
    <scope>NUCLEOTIDE SEQUENCE [LARGE SCALE GENOMIC DNA]</scope>
    <source>
        <strain evidence="4">DSM 29440</strain>
    </source>
</reference>
<feature type="domain" description="MOFRL-associated" evidence="2">
    <location>
        <begin position="19"/>
        <end position="240"/>
    </location>
</feature>
<dbReference type="InterPro" id="IPR039760">
    <property type="entry name" value="MOFRL_protein"/>
</dbReference>
<dbReference type="STRING" id="1217970.SAMN05444002_2126"/>
<dbReference type="AlphaFoldDB" id="A0A1N6G1B4"/>
<dbReference type="InterPro" id="IPR025286">
    <property type="entry name" value="MOFRL_assoc_dom"/>
</dbReference>
<dbReference type="PANTHER" id="PTHR12227">
    <property type="entry name" value="GLYCERATE KINASE"/>
    <property type="match status" value="1"/>
</dbReference>
<evidence type="ECO:0000313" key="3">
    <source>
        <dbReference type="EMBL" id="SIO01339.1"/>
    </source>
</evidence>
<dbReference type="EMBL" id="FSRL01000001">
    <property type="protein sequence ID" value="SIO01339.1"/>
    <property type="molecule type" value="Genomic_DNA"/>
</dbReference>
<dbReference type="Pfam" id="PF05161">
    <property type="entry name" value="MOFRL"/>
    <property type="match status" value="1"/>
</dbReference>
<evidence type="ECO:0000313" key="4">
    <source>
        <dbReference type="Proteomes" id="UP000184932"/>
    </source>
</evidence>
<dbReference type="OrthoDB" id="9766552at2"/>
<accession>A0A1N6G1B4</accession>
<dbReference type="Proteomes" id="UP000184932">
    <property type="component" value="Unassembled WGS sequence"/>
</dbReference>
<dbReference type="Gene3D" id="3.40.1480.10">
    <property type="entry name" value="MOFRL domain"/>
    <property type="match status" value="1"/>
</dbReference>
<proteinExistence type="predicted"/>